<sequence>MRTTAAPAQRPRHHPRPTPGRSAARTDRTGTHRPPTHPLEPLMTTAIRTLAAWAALTAAHDVADHWVQIDTQATAKGKPGPEGARACAAHVATYTATQALALAAADRLLGLRLDWRRAALGLTISAATHYAADRQGGHWGDEHPRGVARLAAVTGHATWLRRDPGAGYLMDQAWHRGWIAVAAVVAGGGQP</sequence>
<feature type="region of interest" description="Disordered" evidence="1">
    <location>
        <begin position="1"/>
        <end position="40"/>
    </location>
</feature>
<name>D0UZ58_9ACTN</name>
<evidence type="ECO:0000313" key="2">
    <source>
        <dbReference type="EMBL" id="ACX85510.1"/>
    </source>
</evidence>
<dbReference type="EMBL" id="GQ983381">
    <property type="protein sequence ID" value="ACX85510.1"/>
    <property type="molecule type" value="Genomic_DNA"/>
</dbReference>
<gene>
    <name evidence="2" type="ORF">pCQ3.9c</name>
</gene>
<keyword evidence="2" id="KW-0614">Plasmid</keyword>
<accession>D0UZ58</accession>
<proteinExistence type="predicted"/>
<protein>
    <submittedName>
        <fullName evidence="2">PCQ3_9</fullName>
    </submittedName>
</protein>
<evidence type="ECO:0000256" key="1">
    <source>
        <dbReference type="SAM" id="MobiDB-lite"/>
    </source>
</evidence>
<dbReference type="AlphaFoldDB" id="D0UZ58"/>
<reference evidence="2" key="1">
    <citation type="journal article" date="2010" name="J. Bacteriol.">
        <title>Characterization of the replication, transfer, and plasmid/lytic phage cycle of the Streptomyces plasmid-phage pZL12.</title>
        <authorList>
            <person name="Zhong L."/>
            <person name="Cheng Q."/>
            <person name="Tian X."/>
            <person name="Zhao L."/>
            <person name="Qin Z."/>
        </authorList>
    </citation>
    <scope>NUCLEOTIDE SEQUENCE</scope>
    <source>
        <strain evidence="2">W9</strain>
        <plasmid evidence="2">pCQ3</plasmid>
    </source>
</reference>
<organism evidence="2">
    <name type="scientific">Streptomyces sp. W9</name>
    <dbReference type="NCBI Taxonomy" id="682410"/>
    <lineage>
        <taxon>Bacteria</taxon>
        <taxon>Bacillati</taxon>
        <taxon>Actinomycetota</taxon>
        <taxon>Actinomycetes</taxon>
        <taxon>Kitasatosporales</taxon>
        <taxon>Streptomycetaceae</taxon>
        <taxon>Streptomyces</taxon>
    </lineage>
</organism>
<geneLocation type="plasmid" evidence="2">
    <name>pCQ3</name>
</geneLocation>